<gene>
    <name evidence="14" type="ORF">IAD51_03510</name>
</gene>
<evidence type="ECO:0000256" key="6">
    <source>
        <dbReference type="ARBA" id="ARBA00022741"/>
    </source>
</evidence>
<dbReference type="Gene3D" id="3.30.420.40">
    <property type="match status" value="2"/>
</dbReference>
<comment type="subcellular location">
    <subcellularLocation>
        <location evidence="1">Cytoplasm</location>
    </subcellularLocation>
</comment>
<dbReference type="GO" id="GO:0005524">
    <property type="term" value="F:ATP binding"/>
    <property type="evidence" value="ECO:0007669"/>
    <property type="project" value="UniProtKB-KW"/>
</dbReference>
<dbReference type="PANTHER" id="PTHR42749">
    <property type="entry name" value="CELL SHAPE-DETERMINING PROTEIN MREB"/>
    <property type="match status" value="1"/>
</dbReference>
<dbReference type="AlphaFoldDB" id="A0A9D1L1B2"/>
<evidence type="ECO:0000313" key="14">
    <source>
        <dbReference type="EMBL" id="HIU21294.1"/>
    </source>
</evidence>
<dbReference type="PANTHER" id="PTHR42749:SF1">
    <property type="entry name" value="CELL SHAPE-DETERMINING PROTEIN MREB"/>
    <property type="match status" value="1"/>
</dbReference>
<dbReference type="PROSITE" id="PS01036">
    <property type="entry name" value="HSP70_3"/>
    <property type="match status" value="1"/>
</dbReference>
<evidence type="ECO:0000256" key="10">
    <source>
        <dbReference type="ARBA" id="ARBA00023458"/>
    </source>
</evidence>
<comment type="caution">
    <text evidence="14">The sequence shown here is derived from an EMBL/GenBank/DDBJ whole genome shotgun (WGS) entry which is preliminary data.</text>
</comment>
<accession>A0A9D1L1B2</accession>
<reference evidence="14" key="1">
    <citation type="submission" date="2020-10" db="EMBL/GenBank/DDBJ databases">
        <authorList>
            <person name="Gilroy R."/>
        </authorList>
    </citation>
    <scope>NUCLEOTIDE SEQUENCE</scope>
    <source>
        <strain evidence="14">1063</strain>
    </source>
</reference>
<dbReference type="Pfam" id="PF06723">
    <property type="entry name" value="MreB_Mbl"/>
    <property type="match status" value="1"/>
</dbReference>
<keyword evidence="8" id="KW-0133">Cell shape</keyword>
<dbReference type="InterPro" id="IPR056546">
    <property type="entry name" value="MreB_MamK-like"/>
</dbReference>
<evidence type="ECO:0000256" key="4">
    <source>
        <dbReference type="ARBA" id="ARBA00017249"/>
    </source>
</evidence>
<dbReference type="InterPro" id="IPR018181">
    <property type="entry name" value="Heat_shock_70_CS"/>
</dbReference>
<sequence>MAQIELSVDLGSKFVTIYQKGIGLVLREPAIALAEKSGDKYVIREAGYRAESIMSTSLGGARVIAPIREGLIVDDEMCVLLLKHFLKKILPSGLFPPRVVAIVSISCAMTGSDRKAVEKCFLKAGVKEVTLVESPLSLLAYTGSIGGLFIDIGGGKTEVASVTNRGIACGVAVNIAGDAFNAAIIDEVYTRYGVKLGDYTVEKIKTSALSFYLNDEGSYAVSGGGRDGAPRSVMITAADMRDAVLPLVDDIIEVVMNVLNQTPPELSAEILRKGIFVTGGSSRIPGLKEYMEQAFELPLTPLYDGPNSVAIGGAKFLDDKRLLSDLLGVKLD</sequence>
<dbReference type="GO" id="GO:0000902">
    <property type="term" value="P:cell morphogenesis"/>
    <property type="evidence" value="ECO:0007669"/>
    <property type="project" value="InterPro"/>
</dbReference>
<keyword evidence="7" id="KW-0067">ATP-binding</keyword>
<evidence type="ECO:0000256" key="8">
    <source>
        <dbReference type="ARBA" id="ARBA00022960"/>
    </source>
</evidence>
<evidence type="ECO:0000256" key="12">
    <source>
        <dbReference type="ARBA" id="ARBA00030945"/>
    </source>
</evidence>
<dbReference type="GO" id="GO:0008360">
    <property type="term" value="P:regulation of cell shape"/>
    <property type="evidence" value="ECO:0007669"/>
    <property type="project" value="UniProtKB-KW"/>
</dbReference>
<protein>
    <recommendedName>
        <fullName evidence="3">Chaperone protein DnaK</fullName>
    </recommendedName>
    <alternativeName>
        <fullName evidence="4">Chaperone protein dnaK</fullName>
    </alternativeName>
    <alternativeName>
        <fullName evidence="13">HSP70</fullName>
    </alternativeName>
    <alternativeName>
        <fullName evidence="12">Heat shock 70 kDa protein</fullName>
    </alternativeName>
    <alternativeName>
        <fullName evidence="11">Heat shock protein 70</fullName>
    </alternativeName>
</protein>
<dbReference type="EMBL" id="DVMN01000059">
    <property type="protein sequence ID" value="HIU21294.1"/>
    <property type="molecule type" value="Genomic_DNA"/>
</dbReference>
<dbReference type="InterPro" id="IPR043129">
    <property type="entry name" value="ATPase_NBD"/>
</dbReference>
<evidence type="ECO:0000313" key="15">
    <source>
        <dbReference type="Proteomes" id="UP000824088"/>
    </source>
</evidence>
<dbReference type="Proteomes" id="UP000824088">
    <property type="component" value="Unassembled WGS sequence"/>
</dbReference>
<evidence type="ECO:0000256" key="5">
    <source>
        <dbReference type="ARBA" id="ARBA00022490"/>
    </source>
</evidence>
<organism evidence="14 15">
    <name type="scientific">Candidatus Limadaptatus stercorigallinarum</name>
    <dbReference type="NCBI Taxonomy" id="2840845"/>
    <lineage>
        <taxon>Bacteria</taxon>
        <taxon>Bacillati</taxon>
        <taxon>Bacillota</taxon>
        <taxon>Clostridia</taxon>
        <taxon>Eubacteriales</taxon>
        <taxon>Candidatus Limadaptatus</taxon>
    </lineage>
</organism>
<keyword evidence="5" id="KW-0963">Cytoplasm</keyword>
<keyword evidence="6" id="KW-0547">Nucleotide-binding</keyword>
<evidence type="ECO:0000256" key="7">
    <source>
        <dbReference type="ARBA" id="ARBA00022840"/>
    </source>
</evidence>
<dbReference type="PRINTS" id="PR01652">
    <property type="entry name" value="SHAPEPROTEIN"/>
</dbReference>
<reference evidence="14" key="2">
    <citation type="journal article" date="2021" name="PeerJ">
        <title>Extensive microbial diversity within the chicken gut microbiome revealed by metagenomics and culture.</title>
        <authorList>
            <person name="Gilroy R."/>
            <person name="Ravi A."/>
            <person name="Getino M."/>
            <person name="Pursley I."/>
            <person name="Horton D.L."/>
            <person name="Alikhan N.F."/>
            <person name="Baker D."/>
            <person name="Gharbi K."/>
            <person name="Hall N."/>
            <person name="Watson M."/>
            <person name="Adriaenssens E.M."/>
            <person name="Foster-Nyarko E."/>
            <person name="Jarju S."/>
            <person name="Secka A."/>
            <person name="Antonio M."/>
            <person name="Oren A."/>
            <person name="Chaudhuri R.R."/>
            <person name="La Ragione R."/>
            <person name="Hildebrand F."/>
            <person name="Pallen M.J."/>
        </authorList>
    </citation>
    <scope>NUCLEOTIDE SEQUENCE</scope>
    <source>
        <strain evidence="14">1063</strain>
    </source>
</reference>
<dbReference type="GO" id="GO:0005737">
    <property type="term" value="C:cytoplasm"/>
    <property type="evidence" value="ECO:0007669"/>
    <property type="project" value="UniProtKB-SubCell"/>
</dbReference>
<keyword evidence="9" id="KW-0346">Stress response</keyword>
<dbReference type="InterPro" id="IPR004753">
    <property type="entry name" value="MreB"/>
</dbReference>
<evidence type="ECO:0000256" key="11">
    <source>
        <dbReference type="ARBA" id="ARBA00030019"/>
    </source>
</evidence>
<dbReference type="SUPFAM" id="SSF53067">
    <property type="entry name" value="Actin-like ATPase domain"/>
    <property type="match status" value="2"/>
</dbReference>
<evidence type="ECO:0000256" key="3">
    <source>
        <dbReference type="ARBA" id="ARBA00014415"/>
    </source>
</evidence>
<comment type="similarity">
    <text evidence="10">Belongs to the FtsA/MreB family.</text>
</comment>
<name>A0A9D1L1B2_9FIRM</name>
<evidence type="ECO:0000256" key="2">
    <source>
        <dbReference type="ARBA" id="ARBA00007381"/>
    </source>
</evidence>
<proteinExistence type="inferred from homology"/>
<evidence type="ECO:0000256" key="1">
    <source>
        <dbReference type="ARBA" id="ARBA00004496"/>
    </source>
</evidence>
<evidence type="ECO:0000256" key="13">
    <source>
        <dbReference type="ARBA" id="ARBA00033103"/>
    </source>
</evidence>
<comment type="similarity">
    <text evidence="2">Belongs to the heat shock protein 70 family.</text>
</comment>
<evidence type="ECO:0000256" key="9">
    <source>
        <dbReference type="ARBA" id="ARBA00023016"/>
    </source>
</evidence>